<dbReference type="InterPro" id="IPR017978">
    <property type="entry name" value="GPCR_3_C"/>
</dbReference>
<evidence type="ECO:0000256" key="9">
    <source>
        <dbReference type="SAM" id="Phobius"/>
    </source>
</evidence>
<keyword evidence="7" id="KW-0325">Glycoprotein</keyword>
<dbReference type="InterPro" id="IPR002455">
    <property type="entry name" value="GPCR3_GABA-B"/>
</dbReference>
<dbReference type="Pfam" id="PF00003">
    <property type="entry name" value="7tm_3"/>
    <property type="match status" value="1"/>
</dbReference>
<evidence type="ECO:0000256" key="5">
    <source>
        <dbReference type="ARBA" id="ARBA00023136"/>
    </source>
</evidence>
<gene>
    <name evidence="11" type="ORF">GBAR_LOCUS19062</name>
</gene>
<dbReference type="AlphaFoldDB" id="A0AA35SPX4"/>
<feature type="transmembrane region" description="Helical" evidence="9">
    <location>
        <begin position="83"/>
        <end position="101"/>
    </location>
</feature>
<dbReference type="GO" id="GO:0007214">
    <property type="term" value="P:gamma-aminobutyric acid signaling pathway"/>
    <property type="evidence" value="ECO:0007669"/>
    <property type="project" value="TreeGrafter"/>
</dbReference>
<proteinExistence type="predicted"/>
<evidence type="ECO:0000256" key="7">
    <source>
        <dbReference type="ARBA" id="ARBA00023180"/>
    </source>
</evidence>
<evidence type="ECO:0000256" key="8">
    <source>
        <dbReference type="ARBA" id="ARBA00023224"/>
    </source>
</evidence>
<evidence type="ECO:0000256" key="2">
    <source>
        <dbReference type="ARBA" id="ARBA00022692"/>
    </source>
</evidence>
<keyword evidence="5 9" id="KW-0472">Membrane</keyword>
<feature type="transmembrane region" description="Helical" evidence="9">
    <location>
        <begin position="48"/>
        <end position="71"/>
    </location>
</feature>
<dbReference type="CDD" id="cd15047">
    <property type="entry name" value="7tmC_GABA-B-like"/>
    <property type="match status" value="1"/>
</dbReference>
<protein>
    <submittedName>
        <fullName evidence="11">Gamma-aminobutyric acid type B receptor subunit 2</fullName>
    </submittedName>
</protein>
<dbReference type="EMBL" id="CASHTH010002693">
    <property type="protein sequence ID" value="CAI8033793.1"/>
    <property type="molecule type" value="Genomic_DNA"/>
</dbReference>
<keyword evidence="4" id="KW-0297">G-protein coupled receptor</keyword>
<evidence type="ECO:0000259" key="10">
    <source>
        <dbReference type="PROSITE" id="PS50259"/>
    </source>
</evidence>
<keyword evidence="2 9" id="KW-0812">Transmembrane</keyword>
<evidence type="ECO:0000256" key="3">
    <source>
        <dbReference type="ARBA" id="ARBA00022989"/>
    </source>
</evidence>
<dbReference type="PRINTS" id="PR01176">
    <property type="entry name" value="GABABRECEPTR"/>
</dbReference>
<dbReference type="GO" id="GO:0038039">
    <property type="term" value="C:G protein-coupled receptor heterodimeric complex"/>
    <property type="evidence" value="ECO:0007669"/>
    <property type="project" value="TreeGrafter"/>
</dbReference>
<feature type="transmembrane region" description="Helical" evidence="9">
    <location>
        <begin position="251"/>
        <end position="273"/>
    </location>
</feature>
<accession>A0AA35SPX4</accession>
<dbReference type="PANTHER" id="PTHR10519:SF20">
    <property type="entry name" value="G-PROTEIN COUPLED RECEPTOR 156-RELATED"/>
    <property type="match status" value="1"/>
</dbReference>
<sequence>MIVVQGPHKALVVVYYTLAVCGIIGSIIFLILNFLYRNTKVICLTTPLLSYIIISGALLMYLSVFLGLLPSTKKAVIRMQCNIHVWLYGVGYLLVYGTLLAKMWRVYQIFHNPNSNKTILKTWHLMCVVFSVTGVGVLLILARSVAQALTDPDLVTNKENPEGATGSDIQKFNKVWQCYGSGSAPFYLDLVIFVYLGLLQVVGIILAFQTRKVKIPILNDSKSVTALIYISIIVLVVIVLISFILNEYVNVRAVMFYGGILLLATIFLALIFIPKVISLHRDPAGNEIFSDIDDPSKRAEKCEIKGNHNNMAVGLAELTDSEMVPSG</sequence>
<dbReference type="PANTHER" id="PTHR10519">
    <property type="entry name" value="GABA-B RECEPTOR"/>
    <property type="match status" value="1"/>
</dbReference>
<feature type="transmembrane region" description="Helical" evidence="9">
    <location>
        <begin position="122"/>
        <end position="142"/>
    </location>
</feature>
<reference evidence="11" key="1">
    <citation type="submission" date="2023-03" db="EMBL/GenBank/DDBJ databases">
        <authorList>
            <person name="Steffen K."/>
            <person name="Cardenas P."/>
        </authorList>
    </citation>
    <scope>NUCLEOTIDE SEQUENCE</scope>
</reference>
<feature type="transmembrane region" description="Helical" evidence="9">
    <location>
        <begin position="226"/>
        <end position="245"/>
    </location>
</feature>
<comment type="subcellular location">
    <subcellularLocation>
        <location evidence="1">Membrane</location>
        <topology evidence="1">Multi-pass membrane protein</topology>
    </subcellularLocation>
</comment>
<evidence type="ECO:0000313" key="11">
    <source>
        <dbReference type="EMBL" id="CAI8033793.1"/>
    </source>
</evidence>
<keyword evidence="6 11" id="KW-0675">Receptor</keyword>
<evidence type="ECO:0000256" key="6">
    <source>
        <dbReference type="ARBA" id="ARBA00023170"/>
    </source>
</evidence>
<comment type="caution">
    <text evidence="11">The sequence shown here is derived from an EMBL/GenBank/DDBJ whole genome shotgun (WGS) entry which is preliminary data.</text>
</comment>
<evidence type="ECO:0000256" key="4">
    <source>
        <dbReference type="ARBA" id="ARBA00023040"/>
    </source>
</evidence>
<feature type="transmembrane region" description="Helical" evidence="9">
    <location>
        <begin position="186"/>
        <end position="206"/>
    </location>
</feature>
<name>A0AA35SPX4_GEOBA</name>
<keyword evidence="3 9" id="KW-1133">Transmembrane helix</keyword>
<keyword evidence="8" id="KW-0807">Transducer</keyword>
<evidence type="ECO:0000256" key="1">
    <source>
        <dbReference type="ARBA" id="ARBA00004141"/>
    </source>
</evidence>
<organism evidence="11 12">
    <name type="scientific">Geodia barretti</name>
    <name type="common">Barrett's horny sponge</name>
    <dbReference type="NCBI Taxonomy" id="519541"/>
    <lineage>
        <taxon>Eukaryota</taxon>
        <taxon>Metazoa</taxon>
        <taxon>Porifera</taxon>
        <taxon>Demospongiae</taxon>
        <taxon>Heteroscleromorpha</taxon>
        <taxon>Tetractinellida</taxon>
        <taxon>Astrophorina</taxon>
        <taxon>Geodiidae</taxon>
        <taxon>Geodia</taxon>
    </lineage>
</organism>
<dbReference type="Proteomes" id="UP001174909">
    <property type="component" value="Unassembled WGS sequence"/>
</dbReference>
<dbReference type="PROSITE" id="PS50259">
    <property type="entry name" value="G_PROTEIN_RECEP_F3_4"/>
    <property type="match status" value="1"/>
</dbReference>
<feature type="domain" description="G-protein coupled receptors family 3 profile" evidence="10">
    <location>
        <begin position="11"/>
        <end position="286"/>
    </location>
</feature>
<dbReference type="GO" id="GO:0004965">
    <property type="term" value="F:G protein-coupled GABA receptor activity"/>
    <property type="evidence" value="ECO:0007669"/>
    <property type="project" value="InterPro"/>
</dbReference>
<feature type="transmembrane region" description="Helical" evidence="9">
    <location>
        <begin position="12"/>
        <end position="36"/>
    </location>
</feature>
<keyword evidence="12" id="KW-1185">Reference proteome</keyword>
<evidence type="ECO:0000313" key="12">
    <source>
        <dbReference type="Proteomes" id="UP001174909"/>
    </source>
</evidence>